<dbReference type="Proteomes" id="UP000199095">
    <property type="component" value="Unassembled WGS sequence"/>
</dbReference>
<dbReference type="Pfam" id="PF01883">
    <property type="entry name" value="FeS_assembly_P"/>
    <property type="match status" value="1"/>
</dbReference>
<dbReference type="RefSeq" id="WP_245732785.1">
    <property type="nucleotide sequence ID" value="NZ_FOHJ01000005.1"/>
</dbReference>
<evidence type="ECO:0000259" key="1">
    <source>
        <dbReference type="Pfam" id="PF01883"/>
    </source>
</evidence>
<dbReference type="InterPro" id="IPR002744">
    <property type="entry name" value="MIP18-like"/>
</dbReference>
<dbReference type="AlphaFoldDB" id="A0A1I0EWH9"/>
<proteinExistence type="predicted"/>
<protein>
    <recommendedName>
        <fullName evidence="1">MIP18 family-like domain-containing protein</fullName>
    </recommendedName>
</protein>
<sequence length="70" mass="8281">MSRKQEVIKKLDKGYDPELDQPLTDLDFIDEVTIKGNHVEVQFRLPTYWCSPNFAYIMAEDIRIYVSELD</sequence>
<dbReference type="SUPFAM" id="SSF117916">
    <property type="entry name" value="Fe-S cluster assembly (FSCA) domain-like"/>
    <property type="match status" value="1"/>
</dbReference>
<accession>A0A1I0EWH9</accession>
<evidence type="ECO:0000313" key="2">
    <source>
        <dbReference type="EMBL" id="SET50001.1"/>
    </source>
</evidence>
<evidence type="ECO:0000313" key="3">
    <source>
        <dbReference type="Proteomes" id="UP000199095"/>
    </source>
</evidence>
<dbReference type="InterPro" id="IPR034904">
    <property type="entry name" value="FSCA_dom_sf"/>
</dbReference>
<dbReference type="Gene3D" id="3.30.300.130">
    <property type="entry name" value="Fe-S cluster assembly (FSCA)"/>
    <property type="match status" value="1"/>
</dbReference>
<organism evidence="2 3">
    <name type="scientific">Salinibacillus kushneri</name>
    <dbReference type="NCBI Taxonomy" id="237682"/>
    <lineage>
        <taxon>Bacteria</taxon>
        <taxon>Bacillati</taxon>
        <taxon>Bacillota</taxon>
        <taxon>Bacilli</taxon>
        <taxon>Bacillales</taxon>
        <taxon>Bacillaceae</taxon>
        <taxon>Salinibacillus</taxon>
    </lineage>
</organism>
<dbReference type="STRING" id="237682.SAMN05421676_105113"/>
<gene>
    <name evidence="2" type="ORF">SAMN05421676_105113</name>
</gene>
<dbReference type="EMBL" id="FOHJ01000005">
    <property type="protein sequence ID" value="SET50001.1"/>
    <property type="molecule type" value="Genomic_DNA"/>
</dbReference>
<feature type="domain" description="MIP18 family-like" evidence="1">
    <location>
        <begin position="4"/>
        <end position="65"/>
    </location>
</feature>
<keyword evidence="3" id="KW-1185">Reference proteome</keyword>
<reference evidence="3" key="1">
    <citation type="submission" date="2016-10" db="EMBL/GenBank/DDBJ databases">
        <authorList>
            <person name="Varghese N."/>
            <person name="Submissions S."/>
        </authorList>
    </citation>
    <scope>NUCLEOTIDE SEQUENCE [LARGE SCALE GENOMIC DNA]</scope>
    <source>
        <strain evidence="3">CGMCC 1.3566</strain>
    </source>
</reference>
<name>A0A1I0EWH9_9BACI</name>